<evidence type="ECO:0000313" key="9">
    <source>
        <dbReference type="EMBL" id="GEL17226.1"/>
    </source>
</evidence>
<dbReference type="GO" id="GO:0016887">
    <property type="term" value="F:ATP hydrolysis activity"/>
    <property type="evidence" value="ECO:0007669"/>
    <property type="project" value="InterPro"/>
</dbReference>
<dbReference type="Pfam" id="PF00005">
    <property type="entry name" value="ABC_tran"/>
    <property type="match status" value="1"/>
</dbReference>
<dbReference type="Pfam" id="PF08352">
    <property type="entry name" value="oligo_HPY"/>
    <property type="match status" value="1"/>
</dbReference>
<comment type="similarity">
    <text evidence="2">Belongs to the ABC transporter superfamily.</text>
</comment>
<dbReference type="InterPro" id="IPR003593">
    <property type="entry name" value="AAA+_ATPase"/>
</dbReference>
<keyword evidence="6 9" id="KW-0067">ATP-binding</keyword>
<dbReference type="GO" id="GO:0015833">
    <property type="term" value="P:peptide transport"/>
    <property type="evidence" value="ECO:0007669"/>
    <property type="project" value="InterPro"/>
</dbReference>
<dbReference type="PROSITE" id="PS50893">
    <property type="entry name" value="ABC_TRANSPORTER_2"/>
    <property type="match status" value="1"/>
</dbReference>
<dbReference type="InterPro" id="IPR050388">
    <property type="entry name" value="ABC_Ni/Peptide_Import"/>
</dbReference>
<evidence type="ECO:0000256" key="3">
    <source>
        <dbReference type="ARBA" id="ARBA00022448"/>
    </source>
</evidence>
<keyword evidence="4" id="KW-1003">Cell membrane</keyword>
<dbReference type="GO" id="GO:0005886">
    <property type="term" value="C:plasma membrane"/>
    <property type="evidence" value="ECO:0007669"/>
    <property type="project" value="UniProtKB-SubCell"/>
</dbReference>
<dbReference type="NCBIfam" id="TIGR01727">
    <property type="entry name" value="oligo_HPY"/>
    <property type="match status" value="1"/>
</dbReference>
<dbReference type="EMBL" id="BJVI01000007">
    <property type="protein sequence ID" value="GEL17226.1"/>
    <property type="molecule type" value="Genomic_DNA"/>
</dbReference>
<comment type="subcellular location">
    <subcellularLocation>
        <location evidence="1">Cell membrane</location>
        <topology evidence="1">Peripheral membrane protein</topology>
    </subcellularLocation>
</comment>
<protein>
    <submittedName>
        <fullName evidence="9">ABC transporter ATP-binding protein</fullName>
    </submittedName>
</protein>
<evidence type="ECO:0000256" key="2">
    <source>
        <dbReference type="ARBA" id="ARBA00005417"/>
    </source>
</evidence>
<dbReference type="Gene3D" id="3.40.50.300">
    <property type="entry name" value="P-loop containing nucleotide triphosphate hydrolases"/>
    <property type="match status" value="1"/>
</dbReference>
<organism evidence="9 10">
    <name type="scientific">Pseudonocardia asaccharolytica DSM 44247 = NBRC 16224</name>
    <dbReference type="NCBI Taxonomy" id="1123024"/>
    <lineage>
        <taxon>Bacteria</taxon>
        <taxon>Bacillati</taxon>
        <taxon>Actinomycetota</taxon>
        <taxon>Actinomycetes</taxon>
        <taxon>Pseudonocardiales</taxon>
        <taxon>Pseudonocardiaceae</taxon>
        <taxon>Pseudonocardia</taxon>
    </lineage>
</organism>
<dbReference type="FunFam" id="3.40.50.300:FF:000016">
    <property type="entry name" value="Oligopeptide ABC transporter ATP-binding component"/>
    <property type="match status" value="1"/>
</dbReference>
<keyword evidence="7" id="KW-0472">Membrane</keyword>
<evidence type="ECO:0000256" key="7">
    <source>
        <dbReference type="ARBA" id="ARBA00023136"/>
    </source>
</evidence>
<evidence type="ECO:0000256" key="5">
    <source>
        <dbReference type="ARBA" id="ARBA00022741"/>
    </source>
</evidence>
<evidence type="ECO:0000256" key="6">
    <source>
        <dbReference type="ARBA" id="ARBA00022840"/>
    </source>
</evidence>
<sequence>MITNGSRVEQPAMNETSAPVLAVEDLTVEVPVDRIWRPVVEQVSFSVRKGETLGLVGESGSGKTMTSLAVMGLLSRNSARIAHGSIRLTGQELVGAGRRQLDQLRGDRIAMIFQEPMTSLNPSMKIGEQIVEAVRRHRPVSRAEARRRAVEVLDLVGVPSAASRVNSYPHEFSGGMRQRAMIAMSLACDPDVLIADEPTTALDVTIQAQILDLLRQMRDELGLALLFITHSMGVVADICDRVAVMYHGQVVEQADADDLFERPRHPYTEGLLRAMPTLVVREGRLPLIPGRPPQATMRPTGCAFSPRCPYRIAACTEVPPALFSTGDTGVTRCIRPGLPLQGAT</sequence>
<dbReference type="SUPFAM" id="SSF52540">
    <property type="entry name" value="P-loop containing nucleoside triphosphate hydrolases"/>
    <property type="match status" value="1"/>
</dbReference>
<evidence type="ECO:0000256" key="1">
    <source>
        <dbReference type="ARBA" id="ARBA00004202"/>
    </source>
</evidence>
<dbReference type="RefSeq" id="WP_245585498.1">
    <property type="nucleotide sequence ID" value="NZ_AUII01000001.1"/>
</dbReference>
<dbReference type="SMART" id="SM00382">
    <property type="entry name" value="AAA"/>
    <property type="match status" value="1"/>
</dbReference>
<keyword evidence="3" id="KW-0813">Transport</keyword>
<keyword evidence="5" id="KW-0547">Nucleotide-binding</keyword>
<accession>A0A511CXD7</accession>
<dbReference type="InterPro" id="IPR017871">
    <property type="entry name" value="ABC_transporter-like_CS"/>
</dbReference>
<dbReference type="InterPro" id="IPR027417">
    <property type="entry name" value="P-loop_NTPase"/>
</dbReference>
<dbReference type="GO" id="GO:0005524">
    <property type="term" value="F:ATP binding"/>
    <property type="evidence" value="ECO:0007669"/>
    <property type="project" value="UniProtKB-KW"/>
</dbReference>
<evidence type="ECO:0000259" key="8">
    <source>
        <dbReference type="PROSITE" id="PS50893"/>
    </source>
</evidence>
<dbReference type="Proteomes" id="UP000321328">
    <property type="component" value="Unassembled WGS sequence"/>
</dbReference>
<dbReference type="PROSITE" id="PS00211">
    <property type="entry name" value="ABC_TRANSPORTER_1"/>
    <property type="match status" value="1"/>
</dbReference>
<dbReference type="PANTHER" id="PTHR43297">
    <property type="entry name" value="OLIGOPEPTIDE TRANSPORT ATP-BINDING PROTEIN APPD"/>
    <property type="match status" value="1"/>
</dbReference>
<reference evidence="9 10" key="1">
    <citation type="submission" date="2019-07" db="EMBL/GenBank/DDBJ databases">
        <title>Whole genome shotgun sequence of Pseudonocardia asaccharolytica NBRC 16224.</title>
        <authorList>
            <person name="Hosoyama A."/>
            <person name="Uohara A."/>
            <person name="Ohji S."/>
            <person name="Ichikawa N."/>
        </authorList>
    </citation>
    <scope>NUCLEOTIDE SEQUENCE [LARGE SCALE GENOMIC DNA]</scope>
    <source>
        <strain evidence="9 10">NBRC 16224</strain>
    </source>
</reference>
<dbReference type="STRING" id="1123024.GCA_000423625_00394"/>
<comment type="caution">
    <text evidence="9">The sequence shown here is derived from an EMBL/GenBank/DDBJ whole genome shotgun (WGS) entry which is preliminary data.</text>
</comment>
<gene>
    <name evidence="9" type="ORF">PA7_10630</name>
</gene>
<name>A0A511CXD7_9PSEU</name>
<feature type="domain" description="ABC transporter" evidence="8">
    <location>
        <begin position="21"/>
        <end position="272"/>
    </location>
</feature>
<proteinExistence type="inferred from homology"/>
<dbReference type="PANTHER" id="PTHR43297:SF2">
    <property type="entry name" value="DIPEPTIDE TRANSPORT ATP-BINDING PROTEIN DPPD"/>
    <property type="match status" value="1"/>
</dbReference>
<dbReference type="CDD" id="cd03257">
    <property type="entry name" value="ABC_NikE_OppD_transporters"/>
    <property type="match status" value="1"/>
</dbReference>
<dbReference type="AlphaFoldDB" id="A0A511CXD7"/>
<dbReference type="InterPro" id="IPR013563">
    <property type="entry name" value="Oligopep_ABC_C"/>
</dbReference>
<keyword evidence="10" id="KW-1185">Reference proteome</keyword>
<evidence type="ECO:0000256" key="4">
    <source>
        <dbReference type="ARBA" id="ARBA00022475"/>
    </source>
</evidence>
<evidence type="ECO:0000313" key="10">
    <source>
        <dbReference type="Proteomes" id="UP000321328"/>
    </source>
</evidence>
<dbReference type="InterPro" id="IPR003439">
    <property type="entry name" value="ABC_transporter-like_ATP-bd"/>
</dbReference>